<keyword evidence="11" id="KW-1185">Reference proteome</keyword>
<feature type="domain" description="Spore germination protein N-terminal" evidence="9">
    <location>
        <begin position="25"/>
        <end position="194"/>
    </location>
</feature>
<evidence type="ECO:0000313" key="10">
    <source>
        <dbReference type="EMBL" id="RNB78537.1"/>
    </source>
</evidence>
<evidence type="ECO:0000256" key="4">
    <source>
        <dbReference type="ARBA" id="ARBA00022729"/>
    </source>
</evidence>
<gene>
    <name evidence="10" type="ORF">EDM56_30540</name>
</gene>
<dbReference type="Pfam" id="PF25198">
    <property type="entry name" value="Spore_GerAC_N"/>
    <property type="match status" value="1"/>
</dbReference>
<dbReference type="InterPro" id="IPR057336">
    <property type="entry name" value="GerAC_N"/>
</dbReference>
<keyword evidence="5" id="KW-0472">Membrane</keyword>
<dbReference type="GO" id="GO:0016020">
    <property type="term" value="C:membrane"/>
    <property type="evidence" value="ECO:0007669"/>
    <property type="project" value="UniProtKB-SubCell"/>
</dbReference>
<dbReference type="Proteomes" id="UP000271031">
    <property type="component" value="Unassembled WGS sequence"/>
</dbReference>
<dbReference type="PANTHER" id="PTHR35789:SF1">
    <property type="entry name" value="SPORE GERMINATION PROTEIN B3"/>
    <property type="match status" value="1"/>
</dbReference>
<evidence type="ECO:0000256" key="6">
    <source>
        <dbReference type="ARBA" id="ARBA00023139"/>
    </source>
</evidence>
<evidence type="ECO:0000256" key="1">
    <source>
        <dbReference type="ARBA" id="ARBA00004635"/>
    </source>
</evidence>
<keyword evidence="3" id="KW-0309">Germination</keyword>
<dbReference type="Pfam" id="PF05504">
    <property type="entry name" value="Spore_GerAC"/>
    <property type="match status" value="1"/>
</dbReference>
<dbReference type="NCBIfam" id="TIGR02887">
    <property type="entry name" value="spore_ger_x_C"/>
    <property type="match status" value="1"/>
</dbReference>
<keyword evidence="6" id="KW-0564">Palmitate</keyword>
<dbReference type="GO" id="GO:0009847">
    <property type="term" value="P:spore germination"/>
    <property type="evidence" value="ECO:0007669"/>
    <property type="project" value="InterPro"/>
</dbReference>
<dbReference type="Gene3D" id="3.30.300.210">
    <property type="entry name" value="Nutrient germinant receptor protein C, domain 3"/>
    <property type="match status" value="1"/>
</dbReference>
<dbReference type="AlphaFoldDB" id="A0A3M8CTF8"/>
<keyword evidence="4" id="KW-0732">Signal</keyword>
<evidence type="ECO:0000256" key="5">
    <source>
        <dbReference type="ARBA" id="ARBA00023136"/>
    </source>
</evidence>
<protein>
    <submittedName>
        <fullName evidence="10">Ger(X)C family spore germination protein</fullName>
    </submittedName>
</protein>
<organism evidence="10 11">
    <name type="scientific">Brevibacillus fluminis</name>
    <dbReference type="NCBI Taxonomy" id="511487"/>
    <lineage>
        <taxon>Bacteria</taxon>
        <taxon>Bacillati</taxon>
        <taxon>Bacillota</taxon>
        <taxon>Bacilli</taxon>
        <taxon>Bacillales</taxon>
        <taxon>Paenibacillaceae</taxon>
        <taxon>Brevibacillus</taxon>
    </lineage>
</organism>
<dbReference type="EMBL" id="RHHQ01000033">
    <property type="protein sequence ID" value="RNB78537.1"/>
    <property type="molecule type" value="Genomic_DNA"/>
</dbReference>
<sequence>MNNKRFLFGFFLFVFLLPLYSCGFKDLDKRALVVSIGVDQGEKLPYKITVKIAVPSAETQKAASNPFILLSEEAFTITEAVRLLKSKVSKELDFGQAKMVIIGEGLAKKNVHDVIDWLLRRRDIQKIALMTMGRPRALDVLKVKPVNEKLAANALILFFDKSGTESAFTLTEHLADFHRRLKERGKDPFLPIVEASDQHYIVDKVALFNKEKMVMELTKQETRLLHELMYDFKKVDVVSANKRDRVAVSISDLKTKYQFDWNQESPIIRVHMEMRGTLEESHRSIKVNLHAFEQEINKTSNDRIRRLLQKLQKGGVDPIGFGLQYRASHHDHPDDEWKKWQQLYPKVVFNVTTNLCIRSTGLIE</sequence>
<accession>A0A3M8CTF8</accession>
<feature type="domain" description="Spore germination GerAC-like C-terminal" evidence="8">
    <location>
        <begin position="204"/>
        <end position="361"/>
    </location>
</feature>
<evidence type="ECO:0000256" key="2">
    <source>
        <dbReference type="ARBA" id="ARBA00007886"/>
    </source>
</evidence>
<evidence type="ECO:0000256" key="7">
    <source>
        <dbReference type="ARBA" id="ARBA00023288"/>
    </source>
</evidence>
<dbReference type="InterPro" id="IPR008844">
    <property type="entry name" value="Spore_GerAC-like"/>
</dbReference>
<name>A0A3M8CTF8_9BACL</name>
<evidence type="ECO:0000256" key="3">
    <source>
        <dbReference type="ARBA" id="ARBA00022544"/>
    </source>
</evidence>
<comment type="caution">
    <text evidence="10">The sequence shown here is derived from an EMBL/GenBank/DDBJ whole genome shotgun (WGS) entry which is preliminary data.</text>
</comment>
<keyword evidence="7" id="KW-0449">Lipoprotein</keyword>
<dbReference type="RefSeq" id="WP_122921706.1">
    <property type="nucleotide sequence ID" value="NZ_RHHQ01000033.1"/>
</dbReference>
<proteinExistence type="inferred from homology"/>
<evidence type="ECO:0000259" key="9">
    <source>
        <dbReference type="Pfam" id="PF25198"/>
    </source>
</evidence>
<comment type="subcellular location">
    <subcellularLocation>
        <location evidence="1">Membrane</location>
        <topology evidence="1">Lipid-anchor</topology>
    </subcellularLocation>
</comment>
<evidence type="ECO:0000313" key="11">
    <source>
        <dbReference type="Proteomes" id="UP000271031"/>
    </source>
</evidence>
<dbReference type="OrthoDB" id="2433998at2"/>
<dbReference type="InterPro" id="IPR046953">
    <property type="entry name" value="Spore_GerAC-like_C"/>
</dbReference>
<dbReference type="InterPro" id="IPR038501">
    <property type="entry name" value="Spore_GerAC_C_sf"/>
</dbReference>
<reference evidence="10 11" key="1">
    <citation type="submission" date="2018-10" db="EMBL/GenBank/DDBJ databases">
        <title>Phylogenomics of Brevibacillus.</title>
        <authorList>
            <person name="Dunlap C."/>
        </authorList>
    </citation>
    <scope>NUCLEOTIDE SEQUENCE [LARGE SCALE GENOMIC DNA]</scope>
    <source>
        <strain evidence="10 11">JCM 15716</strain>
    </source>
</reference>
<dbReference type="PANTHER" id="PTHR35789">
    <property type="entry name" value="SPORE GERMINATION PROTEIN B3"/>
    <property type="match status" value="1"/>
</dbReference>
<comment type="similarity">
    <text evidence="2">Belongs to the GerABKC lipoprotein family.</text>
</comment>
<evidence type="ECO:0000259" key="8">
    <source>
        <dbReference type="Pfam" id="PF05504"/>
    </source>
</evidence>